<accession>A0A395S0F8</accession>
<reference evidence="1 2" key="1">
    <citation type="journal article" date="2018" name="PLoS Pathog.">
        <title>Evolution of structural diversity of trichothecenes, a family of toxins produced by plant pathogenic and entomopathogenic fungi.</title>
        <authorList>
            <person name="Proctor R.H."/>
            <person name="McCormick S.P."/>
            <person name="Kim H.S."/>
            <person name="Cardoza R.E."/>
            <person name="Stanley A.M."/>
            <person name="Lindo L."/>
            <person name="Kelly A."/>
            <person name="Brown D.W."/>
            <person name="Lee T."/>
            <person name="Vaughan M.M."/>
            <person name="Alexander N.J."/>
            <person name="Busman M."/>
            <person name="Gutierrez S."/>
        </authorList>
    </citation>
    <scope>NUCLEOTIDE SEQUENCE [LARGE SCALE GENOMIC DNA]</scope>
    <source>
        <strain evidence="1 2">NRRL 20695</strain>
    </source>
</reference>
<proteinExistence type="predicted"/>
<name>A0A395S0F8_9HYPO</name>
<dbReference type="AlphaFoldDB" id="A0A395S0F8"/>
<dbReference type="EMBL" id="PXOG01000228">
    <property type="protein sequence ID" value="RGP65881.1"/>
    <property type="molecule type" value="Genomic_DNA"/>
</dbReference>
<dbReference type="OrthoDB" id="5062850at2759"/>
<evidence type="ECO:0000313" key="2">
    <source>
        <dbReference type="Proteomes" id="UP000266234"/>
    </source>
</evidence>
<organism evidence="1 2">
    <name type="scientific">Fusarium longipes</name>
    <dbReference type="NCBI Taxonomy" id="694270"/>
    <lineage>
        <taxon>Eukaryota</taxon>
        <taxon>Fungi</taxon>
        <taxon>Dikarya</taxon>
        <taxon>Ascomycota</taxon>
        <taxon>Pezizomycotina</taxon>
        <taxon>Sordariomycetes</taxon>
        <taxon>Hypocreomycetidae</taxon>
        <taxon>Hypocreales</taxon>
        <taxon>Nectriaceae</taxon>
        <taxon>Fusarium</taxon>
    </lineage>
</organism>
<dbReference type="Proteomes" id="UP000266234">
    <property type="component" value="Unassembled WGS sequence"/>
</dbReference>
<comment type="caution">
    <text evidence="1">The sequence shown here is derived from an EMBL/GenBank/DDBJ whole genome shotgun (WGS) entry which is preliminary data.</text>
</comment>
<keyword evidence="2" id="KW-1185">Reference proteome</keyword>
<sequence length="524" mass="60970">MAPRSFLSLPYELRHQIYQEYFTLPGGYAFQPGPGKLAALDGQPLDLALMYTCRFIAFETKDIPLALNNITFSTVYHPEWSAWAGRFDHLLYCQGKKRYFILLCLLPYITPKMYSRIESRFPWFILMLRKTELEIRLHGLPETNPLGNYNGWSLRDCICNHSFWDPRGRSDSSVWSATDFTLRLLAQSHNREITPRAKQATESFRNFSGLTDLLGKAFRPWDIPKWDELAIAGHEFRDGLVWEFLRDEDHNERYVEPKHKFRFSATSVAIRFLQDLPVDKRLCIRNLVLLEDSIAVGQQECHSLGLIPFCRENLRLKIDLRVSMVKNIFQGAAILSDGWIRFHPGEDREIFNAAIEYIPERVADWLKGAVALRDAGMPIGSFTLTLDSEGFAETCTDIFQSYILWHVSMQKAMNKCFPLPQGTGRRRDPGDIVDPHSIQSFDHLVGQTSIVRSNFHPGKMWDVERLIEERVGYDPEQWYSSYLRPPEFRVPEIVHLFSLGRLMAESCGIEEFHRRRNIIRRRRS</sequence>
<evidence type="ECO:0000313" key="1">
    <source>
        <dbReference type="EMBL" id="RGP65881.1"/>
    </source>
</evidence>
<gene>
    <name evidence="1" type="ORF">FLONG3_9013</name>
</gene>
<protein>
    <submittedName>
        <fullName evidence="1">Uncharacterized protein</fullName>
    </submittedName>
</protein>